<dbReference type="EMBL" id="JAPDRP010000037">
    <property type="protein sequence ID" value="KAJ9634062.1"/>
    <property type="molecule type" value="Genomic_DNA"/>
</dbReference>
<dbReference type="Proteomes" id="UP001172680">
    <property type="component" value="Unassembled WGS sequence"/>
</dbReference>
<evidence type="ECO:0000313" key="2">
    <source>
        <dbReference type="Proteomes" id="UP001172680"/>
    </source>
</evidence>
<comment type="caution">
    <text evidence="1">The sequence shown here is derived from an EMBL/GenBank/DDBJ whole genome shotgun (WGS) entry which is preliminary data.</text>
</comment>
<keyword evidence="2" id="KW-1185">Reference proteome</keyword>
<evidence type="ECO:0000313" key="1">
    <source>
        <dbReference type="EMBL" id="KAJ9634062.1"/>
    </source>
</evidence>
<proteinExistence type="predicted"/>
<sequence length="599" mass="66537">MAEAVAAVSLVAAIVQFVDLSSKIIGRLDGFQSDLDKIPQTLQDIKDQLPLLLNTLQRTKTQAEAGHIDYDTQKADLSVVEGCRSQVHLLDDVLVKTLPAKGDSRWRKGLKAFSSVGQEKAVERITERLRGYVQTLTYHQATGTSTLQPTKFMPMFAVPFERDPKSVGRSDIMDQLDQRLAVQSRVALSGIGGVGENDRWLLVLDNADDAEAFFGVSSTAALRASRIATPIAGYISRGPNGSVITTRDRRVGEKLANREQPISVSPFTTQEAEQLLRSKVSEVDACNKTDWEELVQALGHLPLAISQAAAFITENNITVADYLQVLQASDADVKDLLSEELEDPRRDMHTQNAVFRTWKLSFNQITRQKPRAADTLSLMAVLDRQGIPKSVLRKSDDRMINFTTAIGTLQAFSLITAEKGGMSFEIHRLVQICLQRWLELKGKLSEWRQEATKVLSEIFPPGMYENWRTCESLYPHVQVVAGYTIEPQTYQLCQATLLANAAIFDHTHGRYQVAFDNLIRTLAIHERIFGPEHLTTMTSVGDLALVLRYQGTRAWRKLNIDGSGSLRGAPFAIATFSTADDVIEEIALAQGVFPRLVKE</sequence>
<protein>
    <submittedName>
        <fullName evidence="1">Uncharacterized protein</fullName>
    </submittedName>
</protein>
<accession>A0ACC2YFQ0</accession>
<reference evidence="1" key="1">
    <citation type="submission" date="2022-10" db="EMBL/GenBank/DDBJ databases">
        <title>Culturing micro-colonial fungi from biological soil crusts in the Mojave desert and describing Neophaeococcomyces mojavensis, and introducing the new genera and species Taxawa tesnikishii.</title>
        <authorList>
            <person name="Kurbessoian T."/>
            <person name="Stajich J.E."/>
        </authorList>
    </citation>
    <scope>NUCLEOTIDE SEQUENCE</scope>
    <source>
        <strain evidence="1">JES_115</strain>
    </source>
</reference>
<name>A0ACC2YFQ0_9PEZI</name>
<gene>
    <name evidence="1" type="ORF">H2199_009135</name>
</gene>
<organism evidence="1 2">
    <name type="scientific">Coniosporium tulheliwenetii</name>
    <dbReference type="NCBI Taxonomy" id="3383036"/>
    <lineage>
        <taxon>Eukaryota</taxon>
        <taxon>Fungi</taxon>
        <taxon>Dikarya</taxon>
        <taxon>Ascomycota</taxon>
        <taxon>Pezizomycotina</taxon>
        <taxon>Dothideomycetes</taxon>
        <taxon>Dothideomycetes incertae sedis</taxon>
        <taxon>Coniosporium</taxon>
    </lineage>
</organism>